<dbReference type="Proteomes" id="UP000637423">
    <property type="component" value="Unassembled WGS sequence"/>
</dbReference>
<comment type="similarity">
    <text evidence="1">Belongs to the peptidase S66 family.</text>
</comment>
<feature type="active site" description="Charge relay system" evidence="6">
    <location>
        <position position="325"/>
    </location>
</feature>
<reference evidence="10" key="2">
    <citation type="submission" date="2020-09" db="EMBL/GenBank/DDBJ databases">
        <authorList>
            <person name="Sun Q."/>
            <person name="Zhou Y."/>
        </authorList>
    </citation>
    <scope>NUCLEOTIDE SEQUENCE</scope>
    <source>
        <strain evidence="10">CGMCC 1.10998</strain>
    </source>
</reference>
<dbReference type="InterPro" id="IPR027478">
    <property type="entry name" value="LdcA_N"/>
</dbReference>
<feature type="active site" description="Nucleophile" evidence="6">
    <location>
        <position position="148"/>
    </location>
</feature>
<dbReference type="Gene3D" id="3.40.50.10740">
    <property type="entry name" value="Class I glutamine amidotransferase-like"/>
    <property type="match status" value="1"/>
</dbReference>
<feature type="domain" description="LD-carboxypeptidase N-terminal" evidence="8">
    <location>
        <begin position="51"/>
        <end position="167"/>
    </location>
</feature>
<dbReference type="EMBL" id="BMED01000005">
    <property type="protein sequence ID" value="GGC93132.1"/>
    <property type="molecule type" value="Genomic_DNA"/>
</dbReference>
<dbReference type="InterPro" id="IPR040921">
    <property type="entry name" value="Peptidase_S66C"/>
</dbReference>
<evidence type="ECO:0000313" key="10">
    <source>
        <dbReference type="EMBL" id="GGC93132.1"/>
    </source>
</evidence>
<reference evidence="10" key="1">
    <citation type="journal article" date="2014" name="Int. J. Syst. Evol. Microbiol.">
        <title>Complete genome sequence of Corynebacterium casei LMG S-19264T (=DSM 44701T), isolated from a smear-ripened cheese.</title>
        <authorList>
            <consortium name="US DOE Joint Genome Institute (JGI-PGF)"/>
            <person name="Walter F."/>
            <person name="Albersmeier A."/>
            <person name="Kalinowski J."/>
            <person name="Ruckert C."/>
        </authorList>
    </citation>
    <scope>NUCLEOTIDE SEQUENCE</scope>
    <source>
        <strain evidence="10">CGMCC 1.10998</strain>
    </source>
</reference>
<dbReference type="Pfam" id="PF02016">
    <property type="entry name" value="Peptidase_S66"/>
    <property type="match status" value="1"/>
</dbReference>
<dbReference type="CDD" id="cd07025">
    <property type="entry name" value="Peptidase_S66"/>
    <property type="match status" value="1"/>
</dbReference>
<feature type="active site" description="Charge relay system" evidence="6">
    <location>
        <position position="255"/>
    </location>
</feature>
<protein>
    <submittedName>
        <fullName evidence="10">Peptidase S66</fullName>
    </submittedName>
</protein>
<feature type="chain" id="PRO_5036965046" evidence="7">
    <location>
        <begin position="27"/>
        <end position="355"/>
    </location>
</feature>
<keyword evidence="3" id="KW-0645">Protease</keyword>
<proteinExistence type="inferred from homology"/>
<evidence type="ECO:0000313" key="11">
    <source>
        <dbReference type="Proteomes" id="UP000637423"/>
    </source>
</evidence>
<dbReference type="PANTHER" id="PTHR30237:SF2">
    <property type="entry name" value="MUREIN TETRAPEPTIDE CARBOXYPEPTIDASE"/>
    <property type="match status" value="1"/>
</dbReference>
<evidence type="ECO:0000256" key="3">
    <source>
        <dbReference type="ARBA" id="ARBA00022670"/>
    </source>
</evidence>
<dbReference type="Pfam" id="PF17676">
    <property type="entry name" value="Peptidase_S66C"/>
    <property type="match status" value="1"/>
</dbReference>
<dbReference type="SUPFAM" id="SSF141986">
    <property type="entry name" value="LD-carboxypeptidase A C-terminal domain-like"/>
    <property type="match status" value="1"/>
</dbReference>
<dbReference type="InterPro" id="IPR003507">
    <property type="entry name" value="S66_fam"/>
</dbReference>
<evidence type="ECO:0000256" key="5">
    <source>
        <dbReference type="ARBA" id="ARBA00022825"/>
    </source>
</evidence>
<evidence type="ECO:0000256" key="4">
    <source>
        <dbReference type="ARBA" id="ARBA00022801"/>
    </source>
</evidence>
<evidence type="ECO:0000259" key="9">
    <source>
        <dbReference type="Pfam" id="PF17676"/>
    </source>
</evidence>
<comment type="caution">
    <text evidence="10">The sequence shown here is derived from an EMBL/GenBank/DDBJ whole genome shotgun (WGS) entry which is preliminary data.</text>
</comment>
<evidence type="ECO:0000256" key="7">
    <source>
        <dbReference type="SAM" id="SignalP"/>
    </source>
</evidence>
<evidence type="ECO:0000256" key="1">
    <source>
        <dbReference type="ARBA" id="ARBA00010233"/>
    </source>
</evidence>
<dbReference type="PIRSF" id="PIRSF028757">
    <property type="entry name" value="LD-carboxypeptidase"/>
    <property type="match status" value="1"/>
</dbReference>
<dbReference type="Gene3D" id="3.50.30.60">
    <property type="entry name" value="LD-carboxypeptidase A C-terminal domain-like"/>
    <property type="match status" value="1"/>
</dbReference>
<accession>A0A916UYK4</accession>
<dbReference type="GO" id="GO:0004180">
    <property type="term" value="F:carboxypeptidase activity"/>
    <property type="evidence" value="ECO:0007669"/>
    <property type="project" value="UniProtKB-KW"/>
</dbReference>
<evidence type="ECO:0000256" key="6">
    <source>
        <dbReference type="PIRSR" id="PIRSR028757-1"/>
    </source>
</evidence>
<gene>
    <name evidence="10" type="ORF">GCM10011396_45530</name>
</gene>
<dbReference type="SUPFAM" id="SSF52317">
    <property type="entry name" value="Class I glutamine amidotransferase-like"/>
    <property type="match status" value="1"/>
</dbReference>
<name>A0A916UYK4_9BURK</name>
<dbReference type="PANTHER" id="PTHR30237">
    <property type="entry name" value="MURAMOYLTETRAPEPTIDE CARBOXYPEPTIDASE"/>
    <property type="match status" value="1"/>
</dbReference>
<dbReference type="InterPro" id="IPR029062">
    <property type="entry name" value="Class_I_gatase-like"/>
</dbReference>
<dbReference type="GO" id="GO:0006508">
    <property type="term" value="P:proteolysis"/>
    <property type="evidence" value="ECO:0007669"/>
    <property type="project" value="UniProtKB-KW"/>
</dbReference>
<dbReference type="PROSITE" id="PS51318">
    <property type="entry name" value="TAT"/>
    <property type="match status" value="1"/>
</dbReference>
<dbReference type="AlphaFoldDB" id="A0A916UYK4"/>
<dbReference type="InterPro" id="IPR040449">
    <property type="entry name" value="Peptidase_S66_N"/>
</dbReference>
<feature type="signal peptide" evidence="7">
    <location>
        <begin position="1"/>
        <end position="26"/>
    </location>
</feature>
<organism evidence="10 11">
    <name type="scientific">Undibacterium terreum</name>
    <dbReference type="NCBI Taxonomy" id="1224302"/>
    <lineage>
        <taxon>Bacteria</taxon>
        <taxon>Pseudomonadati</taxon>
        <taxon>Pseudomonadota</taxon>
        <taxon>Betaproteobacteria</taxon>
        <taxon>Burkholderiales</taxon>
        <taxon>Oxalobacteraceae</taxon>
        <taxon>Undibacterium</taxon>
    </lineage>
</organism>
<dbReference type="GO" id="GO:0008236">
    <property type="term" value="F:serine-type peptidase activity"/>
    <property type="evidence" value="ECO:0007669"/>
    <property type="project" value="UniProtKB-KW"/>
</dbReference>
<keyword evidence="2" id="KW-0121">Carboxypeptidase</keyword>
<keyword evidence="7" id="KW-0732">Signal</keyword>
<keyword evidence="4" id="KW-0378">Hydrolase</keyword>
<keyword evidence="11" id="KW-1185">Reference proteome</keyword>
<dbReference type="InterPro" id="IPR006311">
    <property type="entry name" value="TAT_signal"/>
</dbReference>
<dbReference type="InterPro" id="IPR027461">
    <property type="entry name" value="Carboxypeptidase_A_C_sf"/>
</dbReference>
<evidence type="ECO:0000256" key="2">
    <source>
        <dbReference type="ARBA" id="ARBA00022645"/>
    </source>
</evidence>
<evidence type="ECO:0000259" key="8">
    <source>
        <dbReference type="Pfam" id="PF02016"/>
    </source>
</evidence>
<dbReference type="RefSeq" id="WP_188568415.1">
    <property type="nucleotide sequence ID" value="NZ_BMED01000005.1"/>
</dbReference>
<sequence length="355" mass="38276">MTPSRRQFAHTLAAATGALALGSASAQTSQTQATSRLAPIYPKRLKAGDTIGLVSPAAATYEREPVDIAIESLQALGFKVKQSPYLRGRYGHFGGTDAQRAESINSMFADDSVDGILAMTGGSGCNRIVDKLDYALIRKHPKFFGGYSDLTSLVNAIQVQTGLVTFHCPMGASEWNEFSTSHFRSVVMEGQAALLRNPSDVKQRGDNLVQTQDRIRTLRGGRARGPLIGGNLAVLTSLAGSAYWPDFRGAILFIEEVNEYIYRVDRMLSQLRLAGALQQLSGVVIGKFTKCTPGEGYGTLTLDEVFDDYFLPLNIPVFSGAMIGHIKLKFTVPVGGEVEIDADAGSIQLLRPAVL</sequence>
<keyword evidence="5" id="KW-0720">Serine protease</keyword>
<feature type="domain" description="LD-carboxypeptidase C-terminal" evidence="9">
    <location>
        <begin position="224"/>
        <end position="340"/>
    </location>
</feature>